<evidence type="ECO:0000256" key="5">
    <source>
        <dbReference type="RuleBase" id="RU000477"/>
    </source>
</evidence>
<dbReference type="Gene3D" id="1.20.1080.10">
    <property type="entry name" value="Glycerol uptake facilitator protein"/>
    <property type="match status" value="2"/>
</dbReference>
<name>A0A4S4ERR4_CAMSN</name>
<protein>
    <recommendedName>
        <fullName evidence="9">Aquaporin</fullName>
    </recommendedName>
</protein>
<evidence type="ECO:0000256" key="1">
    <source>
        <dbReference type="ARBA" id="ARBA00004141"/>
    </source>
</evidence>
<evidence type="ECO:0000256" key="3">
    <source>
        <dbReference type="ARBA" id="ARBA00022989"/>
    </source>
</evidence>
<proteinExistence type="inferred from homology"/>
<evidence type="ECO:0000313" key="8">
    <source>
        <dbReference type="Proteomes" id="UP000306102"/>
    </source>
</evidence>
<dbReference type="GO" id="GO:0016020">
    <property type="term" value="C:membrane"/>
    <property type="evidence" value="ECO:0007669"/>
    <property type="project" value="UniProtKB-SubCell"/>
</dbReference>
<keyword evidence="4 6" id="KW-0472">Membrane</keyword>
<evidence type="ECO:0000313" key="7">
    <source>
        <dbReference type="EMBL" id="THG19132.1"/>
    </source>
</evidence>
<comment type="similarity">
    <text evidence="5">Belongs to the MIP/aquaporin (TC 1.A.8) family.</text>
</comment>
<organism evidence="7 8">
    <name type="scientific">Camellia sinensis var. sinensis</name>
    <name type="common">China tea</name>
    <dbReference type="NCBI Taxonomy" id="542762"/>
    <lineage>
        <taxon>Eukaryota</taxon>
        <taxon>Viridiplantae</taxon>
        <taxon>Streptophyta</taxon>
        <taxon>Embryophyta</taxon>
        <taxon>Tracheophyta</taxon>
        <taxon>Spermatophyta</taxon>
        <taxon>Magnoliopsida</taxon>
        <taxon>eudicotyledons</taxon>
        <taxon>Gunneridae</taxon>
        <taxon>Pentapetalae</taxon>
        <taxon>asterids</taxon>
        <taxon>Ericales</taxon>
        <taxon>Theaceae</taxon>
        <taxon>Camellia</taxon>
    </lineage>
</organism>
<dbReference type="InterPro" id="IPR034294">
    <property type="entry name" value="Aquaporin_transptr"/>
</dbReference>
<dbReference type="PRINTS" id="PR00783">
    <property type="entry name" value="MINTRINSICP"/>
</dbReference>
<dbReference type="AlphaFoldDB" id="A0A4S4ERR4"/>
<evidence type="ECO:0000256" key="2">
    <source>
        <dbReference type="ARBA" id="ARBA00022692"/>
    </source>
</evidence>
<keyword evidence="5" id="KW-0813">Transport</keyword>
<dbReference type="PANTHER" id="PTHR45665">
    <property type="entry name" value="AQUAPORIN-8"/>
    <property type="match status" value="1"/>
</dbReference>
<evidence type="ECO:0008006" key="9">
    <source>
        <dbReference type="Google" id="ProtNLM"/>
    </source>
</evidence>
<dbReference type="SUPFAM" id="SSF81338">
    <property type="entry name" value="Aquaporin-like"/>
    <property type="match status" value="1"/>
</dbReference>
<comment type="caution">
    <text evidence="7">The sequence shown here is derived from an EMBL/GenBank/DDBJ whole genome shotgun (WGS) entry which is preliminary data.</text>
</comment>
<dbReference type="STRING" id="542762.A0A4S4ERR4"/>
<keyword evidence="3 6" id="KW-1133">Transmembrane helix</keyword>
<dbReference type="EMBL" id="SDRB02002611">
    <property type="protein sequence ID" value="THG19132.1"/>
    <property type="molecule type" value="Genomic_DNA"/>
</dbReference>
<feature type="transmembrane region" description="Helical" evidence="6">
    <location>
        <begin position="12"/>
        <end position="35"/>
    </location>
</feature>
<accession>A0A4S4ERR4</accession>
<reference evidence="7 8" key="1">
    <citation type="journal article" date="2018" name="Proc. Natl. Acad. Sci. U.S.A.">
        <title>Draft genome sequence of Camellia sinensis var. sinensis provides insights into the evolution of the tea genome and tea quality.</title>
        <authorList>
            <person name="Wei C."/>
            <person name="Yang H."/>
            <person name="Wang S."/>
            <person name="Zhao J."/>
            <person name="Liu C."/>
            <person name="Gao L."/>
            <person name="Xia E."/>
            <person name="Lu Y."/>
            <person name="Tai Y."/>
            <person name="She G."/>
            <person name="Sun J."/>
            <person name="Cao H."/>
            <person name="Tong W."/>
            <person name="Gao Q."/>
            <person name="Li Y."/>
            <person name="Deng W."/>
            <person name="Jiang X."/>
            <person name="Wang W."/>
            <person name="Chen Q."/>
            <person name="Zhang S."/>
            <person name="Li H."/>
            <person name="Wu J."/>
            <person name="Wang P."/>
            <person name="Li P."/>
            <person name="Shi C."/>
            <person name="Zheng F."/>
            <person name="Jian J."/>
            <person name="Huang B."/>
            <person name="Shan D."/>
            <person name="Shi M."/>
            <person name="Fang C."/>
            <person name="Yue Y."/>
            <person name="Li F."/>
            <person name="Li D."/>
            <person name="Wei S."/>
            <person name="Han B."/>
            <person name="Jiang C."/>
            <person name="Yin Y."/>
            <person name="Xia T."/>
            <person name="Zhang Z."/>
            <person name="Bennetzen J.L."/>
            <person name="Zhao S."/>
            <person name="Wan X."/>
        </authorList>
    </citation>
    <scope>NUCLEOTIDE SEQUENCE [LARGE SCALE GENOMIC DNA]</scope>
    <source>
        <strain evidence="8">cv. Shuchazao</strain>
        <tissue evidence="7">Leaf</tissue>
    </source>
</reference>
<gene>
    <name evidence="7" type="ORF">TEA_028844</name>
</gene>
<evidence type="ECO:0000256" key="6">
    <source>
        <dbReference type="SAM" id="Phobius"/>
    </source>
</evidence>
<dbReference type="PANTHER" id="PTHR45665:SF27">
    <property type="entry name" value="AQUAPORIN TIP5-1-RELATED"/>
    <property type="match status" value="1"/>
</dbReference>
<sequence>MSPRKMMSDVATYPYVLVAVAVANVFVLSVTVCAAANISGGHVNPTVTFRMAVGGHISVCMASFYWISQLVGSLMACLFLKVTTVSQHVLVHGIPQEMTGFGASIFGRSDDICFGANVLASRSFIVGSMNQAYSFRFAPVGRSFKNHVVYWVGPLIDVVPAGSLYDDVVFRFKYPA</sequence>
<dbReference type="GO" id="GO:0015250">
    <property type="term" value="F:water channel activity"/>
    <property type="evidence" value="ECO:0007669"/>
    <property type="project" value="TreeGrafter"/>
</dbReference>
<keyword evidence="8" id="KW-1185">Reference proteome</keyword>
<dbReference type="InterPro" id="IPR000425">
    <property type="entry name" value="MIP"/>
</dbReference>
<keyword evidence="2 5" id="KW-0812">Transmembrane</keyword>
<dbReference type="Proteomes" id="UP000306102">
    <property type="component" value="Unassembled WGS sequence"/>
</dbReference>
<dbReference type="InterPro" id="IPR023271">
    <property type="entry name" value="Aquaporin-like"/>
</dbReference>
<evidence type="ECO:0000256" key="4">
    <source>
        <dbReference type="ARBA" id="ARBA00023136"/>
    </source>
</evidence>
<comment type="subcellular location">
    <subcellularLocation>
        <location evidence="1">Membrane</location>
        <topology evidence="1">Multi-pass membrane protein</topology>
    </subcellularLocation>
</comment>
<dbReference type="Pfam" id="PF00230">
    <property type="entry name" value="MIP"/>
    <property type="match status" value="2"/>
</dbReference>